<protein>
    <submittedName>
        <fullName evidence="7">HlyIII-domain-containing protein</fullName>
    </submittedName>
</protein>
<keyword evidence="5" id="KW-0479">Metal-binding</keyword>
<feature type="binding site" evidence="5">
    <location>
        <position position="262"/>
    </location>
    <ligand>
        <name>Zn(2+)</name>
        <dbReference type="ChEBI" id="CHEBI:29105"/>
    </ligand>
</feature>
<evidence type="ECO:0000313" key="8">
    <source>
        <dbReference type="Proteomes" id="UP000799291"/>
    </source>
</evidence>
<feature type="transmembrane region" description="Helical" evidence="6">
    <location>
        <begin position="163"/>
        <end position="180"/>
    </location>
</feature>
<reference evidence="7" key="1">
    <citation type="journal article" date="2020" name="Stud. Mycol.">
        <title>101 Dothideomycetes genomes: a test case for predicting lifestyles and emergence of pathogens.</title>
        <authorList>
            <person name="Haridas S."/>
            <person name="Albert R."/>
            <person name="Binder M."/>
            <person name="Bloem J."/>
            <person name="Labutti K."/>
            <person name="Salamov A."/>
            <person name="Andreopoulos B."/>
            <person name="Baker S."/>
            <person name="Barry K."/>
            <person name="Bills G."/>
            <person name="Bluhm B."/>
            <person name="Cannon C."/>
            <person name="Castanera R."/>
            <person name="Culley D."/>
            <person name="Daum C."/>
            <person name="Ezra D."/>
            <person name="Gonzalez J."/>
            <person name="Henrissat B."/>
            <person name="Kuo A."/>
            <person name="Liang C."/>
            <person name="Lipzen A."/>
            <person name="Lutzoni F."/>
            <person name="Magnuson J."/>
            <person name="Mondo S."/>
            <person name="Nolan M."/>
            <person name="Ohm R."/>
            <person name="Pangilinan J."/>
            <person name="Park H.-J."/>
            <person name="Ramirez L."/>
            <person name="Alfaro M."/>
            <person name="Sun H."/>
            <person name="Tritt A."/>
            <person name="Yoshinaga Y."/>
            <person name="Zwiers L.-H."/>
            <person name="Turgeon B."/>
            <person name="Goodwin S."/>
            <person name="Spatafora J."/>
            <person name="Crous P."/>
            <person name="Grigoriev I."/>
        </authorList>
    </citation>
    <scope>NUCLEOTIDE SEQUENCE</scope>
    <source>
        <strain evidence="7">CBS 122367</strain>
    </source>
</reference>
<sequence length="287" mass="32348">MGKTTGESRVNESDIRRILLFEEIPSWMQVDPRIRRGYRDELKSFRTCFLSLFYVHNEFVNVWSHLLPGIVHLALLIREARLILVDNDSGISSTDIAMVQLYISSAVVCLLSSSVYHILKAHSERVARRVLKLDYLGIVLNIAIISIASTWFGLREQLHLRSLYITSSISLSGLVFYILLGPKADGASAALWRAMLFGAFISSGYVPIVHNYLFYGVAGLRYFPLTAALIMNTLDFLGAAFYVSRFPENHFPETFDIWGSSHQIFHVLVMVGQIVFLSGLRRVAALA</sequence>
<feature type="binding site" evidence="5">
    <location>
        <position position="117"/>
    </location>
    <ligand>
        <name>Zn(2+)</name>
        <dbReference type="ChEBI" id="CHEBI:29105"/>
    </ligand>
</feature>
<keyword evidence="4 6" id="KW-0472">Membrane</keyword>
<evidence type="ECO:0000256" key="3">
    <source>
        <dbReference type="ARBA" id="ARBA00022989"/>
    </source>
</evidence>
<feature type="transmembrane region" description="Helical" evidence="6">
    <location>
        <begin position="222"/>
        <end position="243"/>
    </location>
</feature>
<keyword evidence="5" id="KW-0862">Zinc</keyword>
<dbReference type="GO" id="GO:0046872">
    <property type="term" value="F:metal ion binding"/>
    <property type="evidence" value="ECO:0007669"/>
    <property type="project" value="UniProtKB-KW"/>
</dbReference>
<keyword evidence="8" id="KW-1185">Reference proteome</keyword>
<dbReference type="GO" id="GO:0006882">
    <property type="term" value="P:intracellular zinc ion homeostasis"/>
    <property type="evidence" value="ECO:0007669"/>
    <property type="project" value="TreeGrafter"/>
</dbReference>
<evidence type="ECO:0000256" key="5">
    <source>
        <dbReference type="PIRSR" id="PIRSR604254-1"/>
    </source>
</evidence>
<gene>
    <name evidence="7" type="ORF">K458DRAFT_427300</name>
</gene>
<organism evidence="7 8">
    <name type="scientific">Lentithecium fluviatile CBS 122367</name>
    <dbReference type="NCBI Taxonomy" id="1168545"/>
    <lineage>
        <taxon>Eukaryota</taxon>
        <taxon>Fungi</taxon>
        <taxon>Dikarya</taxon>
        <taxon>Ascomycota</taxon>
        <taxon>Pezizomycotina</taxon>
        <taxon>Dothideomycetes</taxon>
        <taxon>Pleosporomycetidae</taxon>
        <taxon>Pleosporales</taxon>
        <taxon>Massarineae</taxon>
        <taxon>Lentitheciaceae</taxon>
        <taxon>Lentithecium</taxon>
    </lineage>
</organism>
<evidence type="ECO:0000256" key="2">
    <source>
        <dbReference type="ARBA" id="ARBA00022692"/>
    </source>
</evidence>
<dbReference type="EMBL" id="MU005572">
    <property type="protein sequence ID" value="KAF2689044.1"/>
    <property type="molecule type" value="Genomic_DNA"/>
</dbReference>
<feature type="transmembrane region" description="Helical" evidence="6">
    <location>
        <begin position="192"/>
        <end position="215"/>
    </location>
</feature>
<dbReference type="Pfam" id="PF03006">
    <property type="entry name" value="HlyIII"/>
    <property type="match status" value="1"/>
</dbReference>
<dbReference type="GO" id="GO:0038023">
    <property type="term" value="F:signaling receptor activity"/>
    <property type="evidence" value="ECO:0007669"/>
    <property type="project" value="TreeGrafter"/>
</dbReference>
<dbReference type="PANTHER" id="PTHR20855">
    <property type="entry name" value="ADIPOR/PROGESTIN RECEPTOR-RELATED"/>
    <property type="match status" value="1"/>
</dbReference>
<feature type="transmembrane region" description="Helical" evidence="6">
    <location>
        <begin position="263"/>
        <end position="280"/>
    </location>
</feature>
<accession>A0A6G1JEQ1</accession>
<dbReference type="AlphaFoldDB" id="A0A6G1JEQ1"/>
<evidence type="ECO:0000256" key="6">
    <source>
        <dbReference type="SAM" id="Phobius"/>
    </source>
</evidence>
<proteinExistence type="predicted"/>
<dbReference type="PANTHER" id="PTHR20855:SF130">
    <property type="entry name" value="HAEMOLYSIN-III FAMILY PROTEIN"/>
    <property type="match status" value="1"/>
</dbReference>
<dbReference type="InterPro" id="IPR004254">
    <property type="entry name" value="AdipoR/HlyIII-related"/>
</dbReference>
<name>A0A6G1JEQ1_9PLEO</name>
<evidence type="ECO:0000256" key="1">
    <source>
        <dbReference type="ARBA" id="ARBA00004141"/>
    </source>
</evidence>
<dbReference type="Proteomes" id="UP000799291">
    <property type="component" value="Unassembled WGS sequence"/>
</dbReference>
<keyword evidence="2 6" id="KW-0812">Transmembrane</keyword>
<evidence type="ECO:0000313" key="7">
    <source>
        <dbReference type="EMBL" id="KAF2689044.1"/>
    </source>
</evidence>
<dbReference type="OrthoDB" id="529367at2759"/>
<comment type="subcellular location">
    <subcellularLocation>
        <location evidence="1">Membrane</location>
        <topology evidence="1">Multi-pass membrane protein</topology>
    </subcellularLocation>
</comment>
<dbReference type="GO" id="GO:0016020">
    <property type="term" value="C:membrane"/>
    <property type="evidence" value="ECO:0007669"/>
    <property type="project" value="UniProtKB-SubCell"/>
</dbReference>
<keyword evidence="3 6" id="KW-1133">Transmembrane helix</keyword>
<feature type="binding site" evidence="5">
    <location>
        <position position="266"/>
    </location>
    <ligand>
        <name>Zn(2+)</name>
        <dbReference type="ChEBI" id="CHEBI:29105"/>
    </ligand>
</feature>
<evidence type="ECO:0000256" key="4">
    <source>
        <dbReference type="ARBA" id="ARBA00023136"/>
    </source>
</evidence>
<feature type="transmembrane region" description="Helical" evidence="6">
    <location>
        <begin position="135"/>
        <end position="154"/>
    </location>
</feature>
<feature type="transmembrane region" description="Helical" evidence="6">
    <location>
        <begin position="98"/>
        <end position="119"/>
    </location>
</feature>